<feature type="transmembrane region" description="Helical" evidence="1">
    <location>
        <begin position="47"/>
        <end position="70"/>
    </location>
</feature>
<feature type="transmembrane region" description="Helical" evidence="1">
    <location>
        <begin position="175"/>
        <end position="196"/>
    </location>
</feature>
<proteinExistence type="predicted"/>
<sequence>MSTSNTYEAATSTAGTLRGARRVATTRPQWRRTLSWMLQMQLAMGRWFWLAVVLLWVAALVVVSLTPAGIELSMLQFAAHGALWFPFAMMITVAVAMITPHVAGGMTRRSFSIASLVSVGCVAAGNGLLLAVGLELEGVLYGALGWDHSHVANATDSAGVWEPWNEGFGVSWLSYTSRTAGGAVSGLLVGATYYRYGGLRGTFALPLTVAPAILGQDYLAGVVGDAFDVSLLGLSLAALALPVLAGVAFHRMIRTVPVR</sequence>
<evidence type="ECO:0000313" key="2">
    <source>
        <dbReference type="EMBL" id="MFC7405248.1"/>
    </source>
</evidence>
<gene>
    <name evidence="2" type="ORF">ACFQQL_09030</name>
</gene>
<organism evidence="2 3">
    <name type="scientific">Georgenia alba</name>
    <dbReference type="NCBI Taxonomy" id="2233858"/>
    <lineage>
        <taxon>Bacteria</taxon>
        <taxon>Bacillati</taxon>
        <taxon>Actinomycetota</taxon>
        <taxon>Actinomycetes</taxon>
        <taxon>Micrococcales</taxon>
        <taxon>Bogoriellaceae</taxon>
        <taxon>Georgenia</taxon>
    </lineage>
</organism>
<accession>A0ABW2QCV7</accession>
<feature type="transmembrane region" description="Helical" evidence="1">
    <location>
        <begin position="111"/>
        <end position="134"/>
    </location>
</feature>
<feature type="transmembrane region" description="Helical" evidence="1">
    <location>
        <begin position="82"/>
        <end position="99"/>
    </location>
</feature>
<evidence type="ECO:0000313" key="3">
    <source>
        <dbReference type="Proteomes" id="UP001596455"/>
    </source>
</evidence>
<feature type="transmembrane region" description="Helical" evidence="1">
    <location>
        <begin position="229"/>
        <end position="249"/>
    </location>
</feature>
<protein>
    <recommendedName>
        <fullName evidence="4">ABC transporter permease</fullName>
    </recommendedName>
</protein>
<keyword evidence="1" id="KW-1133">Transmembrane helix</keyword>
<keyword evidence="1" id="KW-0472">Membrane</keyword>
<keyword evidence="1" id="KW-0812">Transmembrane</keyword>
<reference evidence="3" key="1">
    <citation type="journal article" date="2019" name="Int. J. Syst. Evol. Microbiol.">
        <title>The Global Catalogue of Microorganisms (GCM) 10K type strain sequencing project: providing services to taxonomists for standard genome sequencing and annotation.</title>
        <authorList>
            <consortium name="The Broad Institute Genomics Platform"/>
            <consortium name="The Broad Institute Genome Sequencing Center for Infectious Disease"/>
            <person name="Wu L."/>
            <person name="Ma J."/>
        </authorList>
    </citation>
    <scope>NUCLEOTIDE SEQUENCE [LARGE SCALE GENOMIC DNA]</scope>
    <source>
        <strain evidence="3">JCM 1490</strain>
    </source>
</reference>
<dbReference type="Proteomes" id="UP001596455">
    <property type="component" value="Unassembled WGS sequence"/>
</dbReference>
<name>A0ABW2QCV7_9MICO</name>
<evidence type="ECO:0000256" key="1">
    <source>
        <dbReference type="SAM" id="Phobius"/>
    </source>
</evidence>
<evidence type="ECO:0008006" key="4">
    <source>
        <dbReference type="Google" id="ProtNLM"/>
    </source>
</evidence>
<dbReference type="RefSeq" id="WP_382393406.1">
    <property type="nucleotide sequence ID" value="NZ_JBHTCQ010000001.1"/>
</dbReference>
<keyword evidence="3" id="KW-1185">Reference proteome</keyword>
<feature type="transmembrane region" description="Helical" evidence="1">
    <location>
        <begin position="203"/>
        <end position="223"/>
    </location>
</feature>
<dbReference type="EMBL" id="JBHTCQ010000001">
    <property type="protein sequence ID" value="MFC7405248.1"/>
    <property type="molecule type" value="Genomic_DNA"/>
</dbReference>
<comment type="caution">
    <text evidence="2">The sequence shown here is derived from an EMBL/GenBank/DDBJ whole genome shotgun (WGS) entry which is preliminary data.</text>
</comment>